<protein>
    <recommendedName>
        <fullName evidence="4">Transmembrane protein</fullName>
    </recommendedName>
</protein>
<feature type="transmembrane region" description="Helical" evidence="1">
    <location>
        <begin position="409"/>
        <end position="429"/>
    </location>
</feature>
<evidence type="ECO:0000313" key="3">
    <source>
        <dbReference type="Proteomes" id="UP000602510"/>
    </source>
</evidence>
<evidence type="ECO:0000256" key="1">
    <source>
        <dbReference type="SAM" id="Phobius"/>
    </source>
</evidence>
<keyword evidence="3" id="KW-1185">Reference proteome</keyword>
<gene>
    <name evidence="2" type="ORF">GN244_ATG01370</name>
</gene>
<reference evidence="2" key="1">
    <citation type="submission" date="2020-04" db="EMBL/GenBank/DDBJ databases">
        <title>Hybrid Assembly of Korean Phytophthora infestans isolates.</title>
        <authorList>
            <person name="Prokchorchik M."/>
            <person name="Lee Y."/>
            <person name="Seo J."/>
            <person name="Cho J.-H."/>
            <person name="Park Y.-E."/>
            <person name="Jang D.-C."/>
            <person name="Im J.-S."/>
            <person name="Choi J.-G."/>
            <person name="Park H.-J."/>
            <person name="Lee G.-B."/>
            <person name="Lee Y.-G."/>
            <person name="Hong S.-Y."/>
            <person name="Cho K."/>
            <person name="Sohn K.H."/>
        </authorList>
    </citation>
    <scope>NUCLEOTIDE SEQUENCE</scope>
    <source>
        <strain evidence="2">KR_1_A1</strain>
    </source>
</reference>
<dbReference type="AlphaFoldDB" id="A0A833WQ13"/>
<keyword evidence="1" id="KW-0472">Membrane</keyword>
<evidence type="ECO:0008006" key="4">
    <source>
        <dbReference type="Google" id="ProtNLM"/>
    </source>
</evidence>
<feature type="transmembrane region" description="Helical" evidence="1">
    <location>
        <begin position="320"/>
        <end position="341"/>
    </location>
</feature>
<evidence type="ECO:0000313" key="2">
    <source>
        <dbReference type="EMBL" id="KAF4046220.1"/>
    </source>
</evidence>
<proteinExistence type="predicted"/>
<dbReference type="Proteomes" id="UP000602510">
    <property type="component" value="Unassembled WGS sequence"/>
</dbReference>
<keyword evidence="1" id="KW-1133">Transmembrane helix</keyword>
<comment type="caution">
    <text evidence="2">The sequence shown here is derived from an EMBL/GenBank/DDBJ whole genome shotgun (WGS) entry which is preliminary data.</text>
</comment>
<organism evidence="2 3">
    <name type="scientific">Phytophthora infestans</name>
    <name type="common">Potato late blight agent</name>
    <name type="synonym">Botrytis infestans</name>
    <dbReference type="NCBI Taxonomy" id="4787"/>
    <lineage>
        <taxon>Eukaryota</taxon>
        <taxon>Sar</taxon>
        <taxon>Stramenopiles</taxon>
        <taxon>Oomycota</taxon>
        <taxon>Peronosporomycetes</taxon>
        <taxon>Peronosporales</taxon>
        <taxon>Peronosporaceae</taxon>
        <taxon>Phytophthora</taxon>
    </lineage>
</organism>
<feature type="transmembrane region" description="Helical" evidence="1">
    <location>
        <begin position="55"/>
        <end position="75"/>
    </location>
</feature>
<accession>A0A833WQ13</accession>
<keyword evidence="1" id="KW-0812">Transmembrane</keyword>
<sequence length="493" mass="55284">MHVVPLQVKQQQEREGTHVVAVRPQVDDRRVQSRDDVEHLYELNHFHNSNFLNSFLVRLFRVSLLFFGCLLFVPVKSFSLDVLILLACQYEFWFITALNTVNWAGSGMIFGDIRAISCDEFTERFHCHQWALLDTPGCLLLVQPRGRCELSSYEIGKLTLPSRQAVVFTASTLSVFAVKKAYTKNHRMRTRRHDRESDPDTAQGLHTVRWFARSTETKTLWFREKVWTHSLWCVDDQNPHGVGSKIQTSRCCVKHPELKLAPHDPLIVDARNVVLPGNLLKWVENPCAQSALYIAGVVGLSATAIVWIMIPKLQGGPQIGHFYCCRCVFTGIFICCCIARSKGLNTLSSLEFRCTILNFQGTALALCLVDLLSWSTSATLAVISWWLWFHCLLVFDALTPSLTRKLKHFGLPVIIVILSVAAGCALELINENDNGVFSSCAGSSAVSGTCDWKPGPIAVHLLTSRIVQSIPDILRPTTFTVDRMTKKNGGIDA</sequence>
<name>A0A833WQ13_PHYIN</name>
<feature type="transmembrane region" description="Helical" evidence="1">
    <location>
        <begin position="290"/>
        <end position="308"/>
    </location>
</feature>
<dbReference type="EMBL" id="WSZM01000025">
    <property type="protein sequence ID" value="KAF4046220.1"/>
    <property type="molecule type" value="Genomic_DNA"/>
</dbReference>
<feature type="transmembrane region" description="Helical" evidence="1">
    <location>
        <begin position="362"/>
        <end position="389"/>
    </location>
</feature>